<evidence type="ECO:0000313" key="19">
    <source>
        <dbReference type="Proteomes" id="UP000036367"/>
    </source>
</evidence>
<dbReference type="PANTHER" id="PTHR42743">
    <property type="entry name" value="AMINO-ACID AMINOTRANSFERASE"/>
    <property type="match status" value="1"/>
</dbReference>
<dbReference type="STRING" id="595434.RISK_006270"/>
<dbReference type="GO" id="GO:0005829">
    <property type="term" value="C:cytosol"/>
    <property type="evidence" value="ECO:0007669"/>
    <property type="project" value="TreeGrafter"/>
</dbReference>
<dbReference type="GO" id="GO:0052654">
    <property type="term" value="F:L-leucine-2-oxoglutarate transaminase activity"/>
    <property type="evidence" value="ECO:0007669"/>
    <property type="project" value="RHEA"/>
</dbReference>
<dbReference type="InterPro" id="IPR036038">
    <property type="entry name" value="Aminotransferase-like"/>
</dbReference>
<comment type="catalytic activity">
    <reaction evidence="12 17">
        <text>L-valine + 2-oxoglutarate = 3-methyl-2-oxobutanoate + L-glutamate</text>
        <dbReference type="Rhea" id="RHEA:24813"/>
        <dbReference type="ChEBI" id="CHEBI:11851"/>
        <dbReference type="ChEBI" id="CHEBI:16810"/>
        <dbReference type="ChEBI" id="CHEBI:29985"/>
        <dbReference type="ChEBI" id="CHEBI:57762"/>
        <dbReference type="EC" id="2.6.1.42"/>
    </reaction>
</comment>
<dbReference type="InterPro" id="IPR043132">
    <property type="entry name" value="BCAT-like_C"/>
</dbReference>
<comment type="caution">
    <text evidence="18">The sequence shown here is derived from an EMBL/GenBank/DDBJ whole genome shotgun (WGS) entry which is preliminary data.</text>
</comment>
<dbReference type="GO" id="GO:0052655">
    <property type="term" value="F:L-valine-2-oxoglutarate transaminase activity"/>
    <property type="evidence" value="ECO:0007669"/>
    <property type="project" value="RHEA"/>
</dbReference>
<evidence type="ECO:0000256" key="17">
    <source>
        <dbReference type="RuleBase" id="RU364094"/>
    </source>
</evidence>
<dbReference type="UniPathway" id="UPA00049">
    <property type="reaction ID" value="UER00062"/>
</dbReference>
<dbReference type="FunFam" id="3.20.10.10:FF:000008">
    <property type="entry name" value="Branched-chain-amino-acid aminotransferase"/>
    <property type="match status" value="1"/>
</dbReference>
<dbReference type="Gene3D" id="3.30.470.10">
    <property type="match status" value="1"/>
</dbReference>
<dbReference type="AlphaFoldDB" id="A0A0J1B5J4"/>
<evidence type="ECO:0000313" key="18">
    <source>
        <dbReference type="EMBL" id="KLU01771.1"/>
    </source>
</evidence>
<evidence type="ECO:0000256" key="3">
    <source>
        <dbReference type="ARBA" id="ARBA00004824"/>
    </source>
</evidence>
<organism evidence="18 19">
    <name type="scientific">Rhodopirellula islandica</name>
    <dbReference type="NCBI Taxonomy" id="595434"/>
    <lineage>
        <taxon>Bacteria</taxon>
        <taxon>Pseudomonadati</taxon>
        <taxon>Planctomycetota</taxon>
        <taxon>Planctomycetia</taxon>
        <taxon>Pirellulales</taxon>
        <taxon>Pirellulaceae</taxon>
        <taxon>Rhodopirellula</taxon>
    </lineage>
</organism>
<dbReference type="CDD" id="cd01558">
    <property type="entry name" value="D-AAT_like"/>
    <property type="match status" value="1"/>
</dbReference>
<dbReference type="UniPathway" id="UPA00047">
    <property type="reaction ID" value="UER00058"/>
</dbReference>
<dbReference type="RefSeq" id="WP_047817120.1">
    <property type="nucleotide sequence ID" value="NZ_LECT01000050.1"/>
</dbReference>
<dbReference type="OrthoDB" id="9805628at2"/>
<evidence type="ECO:0000256" key="5">
    <source>
        <dbReference type="ARBA" id="ARBA00005072"/>
    </source>
</evidence>
<evidence type="ECO:0000256" key="14">
    <source>
        <dbReference type="ARBA" id="ARBA00049229"/>
    </source>
</evidence>
<dbReference type="SUPFAM" id="SSF56752">
    <property type="entry name" value="D-aminoacid aminotransferase-like PLP-dependent enzymes"/>
    <property type="match status" value="1"/>
</dbReference>
<proteinExistence type="inferred from homology"/>
<dbReference type="PATRIC" id="fig|595434.4.peg.5959"/>
<comment type="pathway">
    <text evidence="5 17">Amino-acid biosynthesis; L-leucine biosynthesis; L-leucine from 3-methyl-2-oxobutanoate: step 4/4.</text>
</comment>
<name>A0A0J1B5J4_RHOIS</name>
<dbReference type="PANTHER" id="PTHR42743:SF11">
    <property type="entry name" value="AMINODEOXYCHORISMATE LYASE"/>
    <property type="match status" value="1"/>
</dbReference>
<dbReference type="FunFam" id="3.30.470.10:FF:000006">
    <property type="entry name" value="Branched-chain-amino-acid aminotransferase"/>
    <property type="match status" value="1"/>
</dbReference>
<comment type="pathway">
    <text evidence="3 17">Amino-acid biosynthesis; L-isoleucine biosynthesis; L-isoleucine from 2-oxobutanoate: step 4/4.</text>
</comment>
<keyword evidence="19" id="KW-1185">Reference proteome</keyword>
<dbReference type="NCBIfam" id="NF006185">
    <property type="entry name" value="PRK08320.1"/>
    <property type="match status" value="1"/>
</dbReference>
<keyword evidence="11 17" id="KW-0100">Branched-chain amino acid biosynthesis</keyword>
<dbReference type="InterPro" id="IPR005785">
    <property type="entry name" value="B_amino_transI"/>
</dbReference>
<evidence type="ECO:0000256" key="11">
    <source>
        <dbReference type="ARBA" id="ARBA00023304"/>
    </source>
</evidence>
<dbReference type="InterPro" id="IPR043131">
    <property type="entry name" value="BCAT-like_N"/>
</dbReference>
<evidence type="ECO:0000256" key="10">
    <source>
        <dbReference type="ARBA" id="ARBA00022898"/>
    </source>
</evidence>
<accession>A0A0J1B5J4</accession>
<dbReference type="EC" id="2.6.1.42" evidence="17"/>
<keyword evidence="10 16" id="KW-0663">Pyridoxal phosphate</keyword>
<dbReference type="EMBL" id="LECT01000050">
    <property type="protein sequence ID" value="KLU01771.1"/>
    <property type="molecule type" value="Genomic_DNA"/>
</dbReference>
<evidence type="ECO:0000256" key="4">
    <source>
        <dbReference type="ARBA" id="ARBA00004931"/>
    </source>
</evidence>
<keyword evidence="9 17" id="KW-0808">Transferase</keyword>
<gene>
    <name evidence="17" type="primary">ilvE</name>
    <name evidence="18" type="ORF">RISK_006270</name>
</gene>
<comment type="catalytic activity">
    <reaction evidence="13 17">
        <text>L-isoleucine + 2-oxoglutarate = (S)-3-methyl-2-oxopentanoate + L-glutamate</text>
        <dbReference type="Rhea" id="RHEA:24801"/>
        <dbReference type="ChEBI" id="CHEBI:16810"/>
        <dbReference type="ChEBI" id="CHEBI:29985"/>
        <dbReference type="ChEBI" id="CHEBI:35146"/>
        <dbReference type="ChEBI" id="CHEBI:58045"/>
        <dbReference type="EC" id="2.6.1.42"/>
    </reaction>
</comment>
<dbReference type="GO" id="GO:0009098">
    <property type="term" value="P:L-leucine biosynthetic process"/>
    <property type="evidence" value="ECO:0007669"/>
    <property type="project" value="UniProtKB-UniPathway"/>
</dbReference>
<keyword evidence="8 17" id="KW-0028">Amino-acid biosynthesis</keyword>
<dbReference type="PROSITE" id="PS00770">
    <property type="entry name" value="AA_TRANSFER_CLASS_4"/>
    <property type="match status" value="1"/>
</dbReference>
<evidence type="ECO:0000256" key="7">
    <source>
        <dbReference type="ARBA" id="ARBA00022576"/>
    </source>
</evidence>
<dbReference type="InterPro" id="IPR018300">
    <property type="entry name" value="Aminotrans_IV_CS"/>
</dbReference>
<protein>
    <recommendedName>
        <fullName evidence="17">Branched-chain-amino-acid aminotransferase</fullName>
        <shortName evidence="17">BCAT</shortName>
        <ecNumber evidence="17">2.6.1.42</ecNumber>
    </recommendedName>
</protein>
<dbReference type="NCBIfam" id="TIGR01122">
    <property type="entry name" value="ilvE_I"/>
    <property type="match status" value="1"/>
</dbReference>
<sequence>MTQAIYINGQYFSREDAKISVYDHGLLYGDGVFEGMRIYSGKVFALEDHMTRLYESARAIMLDIPIEIDALTTAVNETVAKNGLTEGYIRLVVTRGGNQLGLNPFSCEDPQVIIIADTISLYPEKFYTEGLELITASTIRNHPAALSPRVKSLNYLNNIMAKIEAIRAGCIEAVMLNTKGEVAECTGDNIFIVRGGRLITPPIDAGILEGITRNTVIDLARENGIEVAEEAMTRHDIFVADECFLTGSAAEVIPAVKLDGRVIGDGKPGPMTQKLNAAFRAFVAR</sequence>
<evidence type="ECO:0000256" key="8">
    <source>
        <dbReference type="ARBA" id="ARBA00022605"/>
    </source>
</evidence>
<evidence type="ECO:0000256" key="12">
    <source>
        <dbReference type="ARBA" id="ARBA00048212"/>
    </source>
</evidence>
<evidence type="ECO:0000256" key="2">
    <source>
        <dbReference type="ARBA" id="ARBA00003109"/>
    </source>
</evidence>
<comment type="similarity">
    <text evidence="6 15">Belongs to the class-IV pyridoxal-phosphate-dependent aminotransferase family.</text>
</comment>
<dbReference type="Proteomes" id="UP000036367">
    <property type="component" value="Unassembled WGS sequence"/>
</dbReference>
<dbReference type="Gene3D" id="3.20.10.10">
    <property type="entry name" value="D-amino Acid Aminotransferase, subunit A, domain 2"/>
    <property type="match status" value="1"/>
</dbReference>
<comment type="function">
    <text evidence="2 17">Acts on leucine, isoleucine and valine.</text>
</comment>
<comment type="catalytic activity">
    <reaction evidence="14 17">
        <text>L-leucine + 2-oxoglutarate = 4-methyl-2-oxopentanoate + L-glutamate</text>
        <dbReference type="Rhea" id="RHEA:18321"/>
        <dbReference type="ChEBI" id="CHEBI:16810"/>
        <dbReference type="ChEBI" id="CHEBI:17865"/>
        <dbReference type="ChEBI" id="CHEBI:29985"/>
        <dbReference type="ChEBI" id="CHEBI:57427"/>
        <dbReference type="EC" id="2.6.1.42"/>
    </reaction>
</comment>
<evidence type="ECO:0000256" key="16">
    <source>
        <dbReference type="RuleBase" id="RU004516"/>
    </source>
</evidence>
<dbReference type="GO" id="GO:0009097">
    <property type="term" value="P:isoleucine biosynthetic process"/>
    <property type="evidence" value="ECO:0007669"/>
    <property type="project" value="UniProtKB-UniPathway"/>
</dbReference>
<comment type="pathway">
    <text evidence="4 17">Amino-acid biosynthesis; L-valine biosynthesis; L-valine from pyruvate: step 4/4.</text>
</comment>
<dbReference type="UniPathway" id="UPA00048">
    <property type="reaction ID" value="UER00073"/>
</dbReference>
<comment type="cofactor">
    <cofactor evidence="1 16">
        <name>pyridoxal 5'-phosphate</name>
        <dbReference type="ChEBI" id="CHEBI:597326"/>
    </cofactor>
</comment>
<evidence type="ECO:0000256" key="6">
    <source>
        <dbReference type="ARBA" id="ARBA00009320"/>
    </source>
</evidence>
<keyword evidence="7 17" id="KW-0032">Aminotransferase</keyword>
<dbReference type="InterPro" id="IPR050571">
    <property type="entry name" value="Class-IV_PLP-Dep_Aminotrnsfr"/>
</dbReference>
<evidence type="ECO:0000256" key="9">
    <source>
        <dbReference type="ARBA" id="ARBA00022679"/>
    </source>
</evidence>
<evidence type="ECO:0000256" key="15">
    <source>
        <dbReference type="RuleBase" id="RU004106"/>
    </source>
</evidence>
<dbReference type="GO" id="GO:0052656">
    <property type="term" value="F:L-isoleucine-2-oxoglutarate transaminase activity"/>
    <property type="evidence" value="ECO:0007669"/>
    <property type="project" value="RHEA"/>
</dbReference>
<dbReference type="Pfam" id="PF01063">
    <property type="entry name" value="Aminotran_4"/>
    <property type="match status" value="1"/>
</dbReference>
<reference evidence="18" key="1">
    <citation type="submission" date="2015-05" db="EMBL/GenBank/DDBJ databases">
        <title>Permanent draft genome of Rhodopirellula islandicus K833.</title>
        <authorList>
            <person name="Kizina J."/>
            <person name="Richter M."/>
            <person name="Glockner F.O."/>
            <person name="Harder J."/>
        </authorList>
    </citation>
    <scope>NUCLEOTIDE SEQUENCE [LARGE SCALE GENOMIC DNA]</scope>
    <source>
        <strain evidence="18">K833</strain>
    </source>
</reference>
<evidence type="ECO:0000256" key="1">
    <source>
        <dbReference type="ARBA" id="ARBA00001933"/>
    </source>
</evidence>
<dbReference type="InterPro" id="IPR001544">
    <property type="entry name" value="Aminotrans_IV"/>
</dbReference>
<dbReference type="GO" id="GO:0009099">
    <property type="term" value="P:L-valine biosynthetic process"/>
    <property type="evidence" value="ECO:0007669"/>
    <property type="project" value="UniProtKB-UniPathway"/>
</dbReference>
<evidence type="ECO:0000256" key="13">
    <source>
        <dbReference type="ARBA" id="ARBA00048798"/>
    </source>
</evidence>